<dbReference type="SUPFAM" id="SSF46785">
    <property type="entry name" value="Winged helix' DNA-binding domain"/>
    <property type="match status" value="1"/>
</dbReference>
<dbReference type="Pfam" id="PF01022">
    <property type="entry name" value="HTH_5"/>
    <property type="match status" value="1"/>
</dbReference>
<dbReference type="InterPro" id="IPR001845">
    <property type="entry name" value="HTH_ArsR_DNA-bd_dom"/>
</dbReference>
<keyword evidence="6" id="KW-1185">Reference proteome</keyword>
<dbReference type="PANTHER" id="PTHR43132:SF2">
    <property type="entry name" value="ARSENICAL RESISTANCE OPERON REPRESSOR ARSR-RELATED"/>
    <property type="match status" value="1"/>
</dbReference>
<evidence type="ECO:0000313" key="6">
    <source>
        <dbReference type="Proteomes" id="UP000548867"/>
    </source>
</evidence>
<dbReference type="NCBIfam" id="NF033788">
    <property type="entry name" value="HTH_metalloreg"/>
    <property type="match status" value="1"/>
</dbReference>
<gene>
    <name evidence="5" type="ORF">GGR38_003406</name>
</gene>
<reference evidence="5 6" key="1">
    <citation type="submission" date="2020-08" db="EMBL/GenBank/DDBJ databases">
        <title>Genomic Encyclopedia of Type Strains, Phase IV (KMG-IV): sequencing the most valuable type-strain genomes for metagenomic binning, comparative biology and taxonomic classification.</title>
        <authorList>
            <person name="Goeker M."/>
        </authorList>
    </citation>
    <scope>NUCLEOTIDE SEQUENCE [LARGE SCALE GENOMIC DNA]</scope>
    <source>
        <strain evidence="5 6">DSM 27057</strain>
    </source>
</reference>
<sequence>MMEPADSAARPAACPSHDPLVSDLIEALRLLGHPLRFNLITQLAQGPVAVGDLAARNGVSLSIISQQLALLRKAGLVQGRREVKQVFYSLARPRMAEVALALAEMTRTEAALNDSAPARPC</sequence>
<dbReference type="PRINTS" id="PR00778">
    <property type="entry name" value="HTHARSR"/>
</dbReference>
<name>A0A7W6G7I9_9SPHN</name>
<evidence type="ECO:0000256" key="3">
    <source>
        <dbReference type="ARBA" id="ARBA00023163"/>
    </source>
</evidence>
<keyword evidence="3" id="KW-0804">Transcription</keyword>
<dbReference type="GO" id="GO:0003700">
    <property type="term" value="F:DNA-binding transcription factor activity"/>
    <property type="evidence" value="ECO:0007669"/>
    <property type="project" value="InterPro"/>
</dbReference>
<dbReference type="GO" id="GO:0003677">
    <property type="term" value="F:DNA binding"/>
    <property type="evidence" value="ECO:0007669"/>
    <property type="project" value="UniProtKB-KW"/>
</dbReference>
<comment type="caution">
    <text evidence="5">The sequence shown here is derived from an EMBL/GenBank/DDBJ whole genome shotgun (WGS) entry which is preliminary data.</text>
</comment>
<proteinExistence type="predicted"/>
<feature type="domain" description="HTH arsR-type" evidence="4">
    <location>
        <begin position="16"/>
        <end position="110"/>
    </location>
</feature>
<evidence type="ECO:0000313" key="5">
    <source>
        <dbReference type="EMBL" id="MBB3956443.1"/>
    </source>
</evidence>
<evidence type="ECO:0000256" key="2">
    <source>
        <dbReference type="ARBA" id="ARBA00023125"/>
    </source>
</evidence>
<evidence type="ECO:0000256" key="1">
    <source>
        <dbReference type="ARBA" id="ARBA00023015"/>
    </source>
</evidence>
<dbReference type="PROSITE" id="PS50987">
    <property type="entry name" value="HTH_ARSR_2"/>
    <property type="match status" value="1"/>
</dbReference>
<dbReference type="PANTHER" id="PTHR43132">
    <property type="entry name" value="ARSENICAL RESISTANCE OPERON REPRESSOR ARSR-RELATED"/>
    <property type="match status" value="1"/>
</dbReference>
<evidence type="ECO:0000259" key="4">
    <source>
        <dbReference type="PROSITE" id="PS50987"/>
    </source>
</evidence>
<dbReference type="AlphaFoldDB" id="A0A7W6G7I9"/>
<protein>
    <submittedName>
        <fullName evidence="5">DNA-binding transcriptional ArsR family regulator</fullName>
    </submittedName>
</protein>
<accession>A0A7W6G7I9</accession>
<dbReference type="SMART" id="SM00418">
    <property type="entry name" value="HTH_ARSR"/>
    <property type="match status" value="1"/>
</dbReference>
<keyword evidence="2 5" id="KW-0238">DNA-binding</keyword>
<dbReference type="InterPro" id="IPR036388">
    <property type="entry name" value="WH-like_DNA-bd_sf"/>
</dbReference>
<dbReference type="CDD" id="cd00090">
    <property type="entry name" value="HTH_ARSR"/>
    <property type="match status" value="1"/>
</dbReference>
<keyword evidence="1" id="KW-0805">Transcription regulation</keyword>
<dbReference type="InterPro" id="IPR051011">
    <property type="entry name" value="Metal_resp_trans_reg"/>
</dbReference>
<dbReference type="InterPro" id="IPR036390">
    <property type="entry name" value="WH_DNA-bd_sf"/>
</dbReference>
<organism evidence="5 6">
    <name type="scientific">Novosphingobium sediminicola</name>
    <dbReference type="NCBI Taxonomy" id="563162"/>
    <lineage>
        <taxon>Bacteria</taxon>
        <taxon>Pseudomonadati</taxon>
        <taxon>Pseudomonadota</taxon>
        <taxon>Alphaproteobacteria</taxon>
        <taxon>Sphingomonadales</taxon>
        <taxon>Sphingomonadaceae</taxon>
        <taxon>Novosphingobium</taxon>
    </lineage>
</organism>
<dbReference type="Proteomes" id="UP000548867">
    <property type="component" value="Unassembled WGS sequence"/>
</dbReference>
<dbReference type="EMBL" id="JACIDX010000013">
    <property type="protein sequence ID" value="MBB3956443.1"/>
    <property type="molecule type" value="Genomic_DNA"/>
</dbReference>
<dbReference type="Gene3D" id="1.10.10.10">
    <property type="entry name" value="Winged helix-like DNA-binding domain superfamily/Winged helix DNA-binding domain"/>
    <property type="match status" value="1"/>
</dbReference>
<dbReference type="InterPro" id="IPR011991">
    <property type="entry name" value="ArsR-like_HTH"/>
</dbReference>